<dbReference type="SUPFAM" id="SSF82171">
    <property type="entry name" value="DPP6 N-terminal domain-like"/>
    <property type="match status" value="1"/>
</dbReference>
<dbReference type="InterPro" id="IPR036388">
    <property type="entry name" value="WH-like_DNA-bd_sf"/>
</dbReference>
<proteinExistence type="inferred from homology"/>
<comment type="similarity">
    <text evidence="1">Belongs to the TolB family.</text>
</comment>
<dbReference type="PANTHER" id="PTHR36842">
    <property type="entry name" value="PROTEIN TOLB HOMOLOG"/>
    <property type="match status" value="1"/>
</dbReference>
<dbReference type="AlphaFoldDB" id="B8JG22"/>
<name>B8JG22_ANAD2</name>
<dbReference type="KEGG" id="acp:A2cp1_3090"/>
<dbReference type="InterPro" id="IPR011042">
    <property type="entry name" value="6-blade_b-propeller_TolB-like"/>
</dbReference>
<dbReference type="InterPro" id="IPR011659">
    <property type="entry name" value="WD40"/>
</dbReference>
<evidence type="ECO:0000313" key="4">
    <source>
        <dbReference type="Proteomes" id="UP000007089"/>
    </source>
</evidence>
<evidence type="ECO:0000256" key="1">
    <source>
        <dbReference type="ARBA" id="ARBA00009820"/>
    </source>
</evidence>
<organism evidence="3 4">
    <name type="scientific">Anaeromyxobacter dehalogenans (strain ATCC BAA-258 / DSM 21875 / 2CP-1)</name>
    <dbReference type="NCBI Taxonomy" id="455488"/>
    <lineage>
        <taxon>Bacteria</taxon>
        <taxon>Pseudomonadati</taxon>
        <taxon>Myxococcota</taxon>
        <taxon>Myxococcia</taxon>
        <taxon>Myxococcales</taxon>
        <taxon>Cystobacterineae</taxon>
        <taxon>Anaeromyxobacteraceae</taxon>
        <taxon>Anaeromyxobacter</taxon>
    </lineage>
</organism>
<dbReference type="Proteomes" id="UP000007089">
    <property type="component" value="Chromosome"/>
</dbReference>
<dbReference type="EMBL" id="CP001359">
    <property type="protein sequence ID" value="ACL66425.1"/>
    <property type="molecule type" value="Genomic_DNA"/>
</dbReference>
<dbReference type="Pfam" id="PF07676">
    <property type="entry name" value="PD40"/>
    <property type="match status" value="2"/>
</dbReference>
<sequence length="704" mass="74747">MPDSTPTGSSGAARPASDRLESWKEIATYLRRDVTTVQRWERREGMPVHRHVHDKLGSVYAFRSDLDAWARRRSAGAAGGGAVDGAVEEESGRGRVTGPAALPVDAGDREQAPGGPPLGAARPWRGALLAAGISVAAAIGAGATWLLQRRAASALDPLSGARFVPLTDFGGVEQAAAISADGRFVAFLSDRAGRVDVWLTQVGSGQFQDLTRGSAPELVNPSIRTLGFSPDGALVTFWARGRTGSSPPDIGIWAVPLLGGPPRPYLEGAAEYAWTRDGTRLVHHTPGPGDPMYVSEAGRPQDARRIFSAPSGLHAHFQVWSPDQAFIYFVQGALPDRLDLWRIRPDGSAPERLTHHDGVVSHPVFADERTLLYLATDPDGSGPWLHALDVEGRATRRVATGAERYTSLAASADGRRLVLTQASPKRTLWRVPLGPDHADLAAASPIPLTTGNGWSPRLGPGYLVYLSAKGAGDGLWKLQDGASTELWSQPGARIAGAPAVRRDGRTIAFWTREGGRTRLRVVDADGTGGRVVTDALQLSGAPAWMPDGRSIAVGAIVEGAPRLFRVPLDGGEPAALVAEPSADPAWSPAGDLLAFTGADVGTTFPLRAVNADGSAHRMPPLTLTRGARHVAFLPDGRSIAVLRGEIRRKHLAAVDLASGASRRLVVLPRDFDVGDFDVSPDGRELVLEQVQERSDLVLVERPGR</sequence>
<dbReference type="Gene3D" id="2.120.10.30">
    <property type="entry name" value="TolB, C-terminal domain"/>
    <property type="match status" value="4"/>
</dbReference>
<dbReference type="PANTHER" id="PTHR36842:SF1">
    <property type="entry name" value="PROTEIN TOLB"/>
    <property type="match status" value="1"/>
</dbReference>
<accession>B8JG22</accession>
<dbReference type="HOGENOM" id="CLU_392159_0_0_7"/>
<protein>
    <submittedName>
        <fullName evidence="3">WD40 domain protein beta Propeller</fullName>
    </submittedName>
</protein>
<gene>
    <name evidence="3" type="ordered locus">A2cp1_3090</name>
</gene>
<keyword evidence="4" id="KW-1185">Reference proteome</keyword>
<dbReference type="Gene3D" id="1.10.10.10">
    <property type="entry name" value="Winged helix-like DNA-binding domain superfamily/Winged helix DNA-binding domain"/>
    <property type="match status" value="1"/>
</dbReference>
<feature type="region of interest" description="Disordered" evidence="2">
    <location>
        <begin position="77"/>
        <end position="119"/>
    </location>
</feature>
<reference evidence="3" key="1">
    <citation type="submission" date="2009-01" db="EMBL/GenBank/DDBJ databases">
        <title>Complete sequence of Anaeromyxobacter dehalogenans 2CP-1.</title>
        <authorList>
            <consortium name="US DOE Joint Genome Institute"/>
            <person name="Lucas S."/>
            <person name="Copeland A."/>
            <person name="Lapidus A."/>
            <person name="Glavina del Rio T."/>
            <person name="Dalin E."/>
            <person name="Tice H."/>
            <person name="Bruce D."/>
            <person name="Goodwin L."/>
            <person name="Pitluck S."/>
            <person name="Saunders E."/>
            <person name="Brettin T."/>
            <person name="Detter J.C."/>
            <person name="Han C."/>
            <person name="Larimer F."/>
            <person name="Land M."/>
            <person name="Hauser L."/>
            <person name="Kyrpides N."/>
            <person name="Ovchinnikova G."/>
            <person name="Beliaev A.S."/>
            <person name="Richardson P."/>
        </authorList>
    </citation>
    <scope>NUCLEOTIDE SEQUENCE</scope>
    <source>
        <strain evidence="3">2CP-1</strain>
    </source>
</reference>
<evidence type="ECO:0000256" key="2">
    <source>
        <dbReference type="SAM" id="MobiDB-lite"/>
    </source>
</evidence>
<evidence type="ECO:0000313" key="3">
    <source>
        <dbReference type="EMBL" id="ACL66425.1"/>
    </source>
</evidence>
<dbReference type="RefSeq" id="WP_012634150.1">
    <property type="nucleotide sequence ID" value="NC_011891.1"/>
</dbReference>
<dbReference type="SUPFAM" id="SSF69304">
    <property type="entry name" value="Tricorn protease N-terminal domain"/>
    <property type="match status" value="1"/>
</dbReference>